<organism evidence="2">
    <name type="scientific">viral metagenome</name>
    <dbReference type="NCBI Taxonomy" id="1070528"/>
    <lineage>
        <taxon>unclassified sequences</taxon>
        <taxon>metagenomes</taxon>
        <taxon>organismal metagenomes</taxon>
    </lineage>
</organism>
<protein>
    <submittedName>
        <fullName evidence="2">Uncharacterized protein</fullName>
    </submittedName>
</protein>
<reference evidence="2" key="1">
    <citation type="journal article" date="2020" name="Nature">
        <title>Giant virus diversity and host interactions through global metagenomics.</title>
        <authorList>
            <person name="Schulz F."/>
            <person name="Roux S."/>
            <person name="Paez-Espino D."/>
            <person name="Jungbluth S."/>
            <person name="Walsh D.A."/>
            <person name="Denef V.J."/>
            <person name="McMahon K.D."/>
            <person name="Konstantinidis K.T."/>
            <person name="Eloe-Fadrosh E.A."/>
            <person name="Kyrpides N.C."/>
            <person name="Woyke T."/>
        </authorList>
    </citation>
    <scope>NUCLEOTIDE SEQUENCE</scope>
    <source>
        <strain evidence="2">GVMAG-M-3300020169-51</strain>
    </source>
</reference>
<feature type="coiled-coil region" evidence="1">
    <location>
        <begin position="4"/>
        <end position="31"/>
    </location>
</feature>
<keyword evidence="1" id="KW-0175">Coiled coil</keyword>
<accession>A0A6C0BXR2</accession>
<sequence length="79" mass="9653">MKYLDELVKVNSVLNEKIFKLERELIKTRAEIKKNNNILWNSCDHEWVDQQDSSMYEKSTYRCSKCNLINDHRLYTIRR</sequence>
<evidence type="ECO:0000313" key="2">
    <source>
        <dbReference type="EMBL" id="QHS97225.1"/>
    </source>
</evidence>
<proteinExistence type="predicted"/>
<dbReference type="EMBL" id="MN739291">
    <property type="protein sequence ID" value="QHS97225.1"/>
    <property type="molecule type" value="Genomic_DNA"/>
</dbReference>
<evidence type="ECO:0000256" key="1">
    <source>
        <dbReference type="SAM" id="Coils"/>
    </source>
</evidence>
<dbReference type="AlphaFoldDB" id="A0A6C0BXR2"/>
<name>A0A6C0BXR2_9ZZZZ</name>